<dbReference type="GO" id="GO:0009416">
    <property type="term" value="P:response to light stimulus"/>
    <property type="evidence" value="ECO:0007669"/>
    <property type="project" value="TreeGrafter"/>
</dbReference>
<dbReference type="Gene3D" id="3.40.50.620">
    <property type="entry name" value="HUPs"/>
    <property type="match status" value="1"/>
</dbReference>
<keyword evidence="2 4" id="KW-0274">FAD</keyword>
<dbReference type="PANTHER" id="PTHR11455:SF9">
    <property type="entry name" value="CRYPTOCHROME CIRCADIAN CLOCK 5 ISOFORM X1"/>
    <property type="match status" value="1"/>
</dbReference>
<evidence type="ECO:0000256" key="5">
    <source>
        <dbReference type="PIRSR" id="PIRSR602081-2"/>
    </source>
</evidence>
<feature type="domain" description="Photolyase/cryptochrome alpha/beta" evidence="7">
    <location>
        <begin position="1"/>
        <end position="124"/>
    </location>
</feature>
<evidence type="ECO:0000256" key="1">
    <source>
        <dbReference type="ARBA" id="ARBA00022630"/>
    </source>
</evidence>
<dbReference type="GO" id="GO:0003904">
    <property type="term" value="F:deoxyribodipyrimidine photo-lyase activity"/>
    <property type="evidence" value="ECO:0007669"/>
    <property type="project" value="UniProtKB-EC"/>
</dbReference>
<reference evidence="8 9" key="1">
    <citation type="journal article" date="2014" name="Genome Announc.">
        <title>Draft Genome Sequence of the Antitrypanosomally Active Sponge-Associated Bacterium Actinokineospora sp. Strain EG49.</title>
        <authorList>
            <person name="Harjes J."/>
            <person name="Ryu T."/>
            <person name="Abdelmohsen U.R."/>
            <person name="Moitinho-Silva L."/>
            <person name="Horn H."/>
            <person name="Ravasi T."/>
            <person name="Hentschel U."/>
        </authorList>
    </citation>
    <scope>NUCLEOTIDE SEQUENCE [LARGE SCALE GENOMIC DNA]</scope>
    <source>
        <strain evidence="8 9">EG49</strain>
    </source>
</reference>
<keyword evidence="1 4" id="KW-0285">Flavoprotein</keyword>
<evidence type="ECO:0000256" key="4">
    <source>
        <dbReference type="PIRSR" id="PIRSR602081-1"/>
    </source>
</evidence>
<dbReference type="InterPro" id="IPR036134">
    <property type="entry name" value="Crypto/Photolyase_FAD-like_sf"/>
</dbReference>
<sequence>MFTRDLRVRDNPVLHAAAAAQRCIPLFVVDDAITGSSYMNANRASFLADSLADLDAGLRGRGGVLVVRRGSTVAEVVRVAREHDADEVHIASDVSRFAQRRERELARALGSCGAELHVHDSCVTAVPPLSISPVGGNDHFSVFTPYFRRWQTQVLRRPLRAPGTIAVPQLNAGEVPTARLLHPGPPSPDLCTGGEQQARKLLTRWVRDAVDDYADRHDTLADDGTSRLSAHLHFGTLSVTELLHRVGNRSEGARAFARQLAWRDFHHQVLAARPDSAHDDLRPRGDRWRRSEEDLDAWRAGRTGYPIVDAGMRQLAREGWMHNRARLITANFLAKTLYLDWRLGARHFTDLLVDCDIANNQMNWQWAAGTGTDTRPNRVLNPLAQARRFDPDGHYVREYVPELRHVTGRRVHQPWTLPQDERDKIDYPDPIVDLHDGASRFLVARTR</sequence>
<dbReference type="SUPFAM" id="SSF52425">
    <property type="entry name" value="Cryptochrome/photolyase, N-terminal domain"/>
    <property type="match status" value="1"/>
</dbReference>
<evidence type="ECO:0000256" key="6">
    <source>
        <dbReference type="RuleBase" id="RU004182"/>
    </source>
</evidence>
<keyword evidence="8" id="KW-0456">Lyase</keyword>
<dbReference type="InterPro" id="IPR018394">
    <property type="entry name" value="DNA_photolyase_1_CS_C"/>
</dbReference>
<dbReference type="GO" id="GO:0006139">
    <property type="term" value="P:nucleobase-containing compound metabolic process"/>
    <property type="evidence" value="ECO:0007669"/>
    <property type="project" value="UniProtKB-ARBA"/>
</dbReference>
<feature type="site" description="Electron transfer via tryptophanyl radical" evidence="5">
    <location>
        <position position="288"/>
    </location>
</feature>
<dbReference type="InterPro" id="IPR002081">
    <property type="entry name" value="Cryptochrome/DNA_photolyase_1"/>
</dbReference>
<organism evidence="8 9">
    <name type="scientific">Actinokineospora spheciospongiae</name>
    <dbReference type="NCBI Taxonomy" id="909613"/>
    <lineage>
        <taxon>Bacteria</taxon>
        <taxon>Bacillati</taxon>
        <taxon>Actinomycetota</taxon>
        <taxon>Actinomycetes</taxon>
        <taxon>Pseudonocardiales</taxon>
        <taxon>Pseudonocardiaceae</taxon>
        <taxon>Actinokineospora</taxon>
    </lineage>
</organism>
<feature type="binding site" evidence="4">
    <location>
        <begin position="354"/>
        <end position="356"/>
    </location>
    <ligand>
        <name>FAD</name>
        <dbReference type="ChEBI" id="CHEBI:57692"/>
    </ligand>
</feature>
<dbReference type="EMBL" id="AYXG01000229">
    <property type="protein sequence ID" value="EWC58771.1"/>
    <property type="molecule type" value="Genomic_DNA"/>
</dbReference>
<keyword evidence="3 6" id="KW-0157">Chromophore</keyword>
<evidence type="ECO:0000256" key="3">
    <source>
        <dbReference type="ARBA" id="ARBA00022991"/>
    </source>
</evidence>
<dbReference type="InterPro" id="IPR006050">
    <property type="entry name" value="DNA_photolyase_N"/>
</dbReference>
<dbReference type="AlphaFoldDB" id="W7IQG2"/>
<dbReference type="Pfam" id="PF00875">
    <property type="entry name" value="DNA_photolyase"/>
    <property type="match status" value="1"/>
</dbReference>
<proteinExistence type="inferred from homology"/>
<dbReference type="Pfam" id="PF03441">
    <property type="entry name" value="FAD_binding_7"/>
    <property type="match status" value="1"/>
</dbReference>
<dbReference type="PROSITE" id="PS00394">
    <property type="entry name" value="DNA_PHOTOLYASES_1_1"/>
    <property type="match status" value="1"/>
</dbReference>
<feature type="binding site" evidence="4">
    <location>
        <position position="256"/>
    </location>
    <ligand>
        <name>FAD</name>
        <dbReference type="ChEBI" id="CHEBI:57692"/>
    </ligand>
</feature>
<comment type="caution">
    <text evidence="8">The sequence shown here is derived from an EMBL/GenBank/DDBJ whole genome shotgun (WGS) entry which is preliminary data.</text>
</comment>
<evidence type="ECO:0000313" key="9">
    <source>
        <dbReference type="Proteomes" id="UP000019277"/>
    </source>
</evidence>
<dbReference type="InterPro" id="IPR005101">
    <property type="entry name" value="Cryptochr/Photolyase_FAD-bd"/>
</dbReference>
<dbReference type="InterPro" id="IPR036155">
    <property type="entry name" value="Crypto/Photolyase_N_sf"/>
</dbReference>
<feature type="site" description="Electron transfer via tryptophanyl radical" evidence="5">
    <location>
        <position position="341"/>
    </location>
</feature>
<keyword evidence="9" id="KW-1185">Reference proteome</keyword>
<dbReference type="Proteomes" id="UP000019277">
    <property type="component" value="Unassembled WGS sequence"/>
</dbReference>
<dbReference type="GO" id="GO:0003677">
    <property type="term" value="F:DNA binding"/>
    <property type="evidence" value="ECO:0007669"/>
    <property type="project" value="TreeGrafter"/>
</dbReference>
<evidence type="ECO:0000259" key="7">
    <source>
        <dbReference type="PROSITE" id="PS51645"/>
    </source>
</evidence>
<gene>
    <name evidence="8" type="ORF">UO65_5948</name>
</gene>
<dbReference type="Gene3D" id="1.25.40.80">
    <property type="match status" value="1"/>
</dbReference>
<dbReference type="eggNOG" id="COG0415">
    <property type="taxonomic scope" value="Bacteria"/>
</dbReference>
<dbReference type="EC" id="4.1.99.3" evidence="8"/>
<dbReference type="GO" id="GO:0071949">
    <property type="term" value="F:FAD binding"/>
    <property type="evidence" value="ECO:0007669"/>
    <property type="project" value="TreeGrafter"/>
</dbReference>
<feature type="binding site" evidence="4">
    <location>
        <position position="213"/>
    </location>
    <ligand>
        <name>FAD</name>
        <dbReference type="ChEBI" id="CHEBI:57692"/>
    </ligand>
</feature>
<dbReference type="Gene3D" id="1.10.579.10">
    <property type="entry name" value="DNA Cyclobutane Dipyrimidine Photolyase, subunit A, domain 3"/>
    <property type="match status" value="1"/>
</dbReference>
<feature type="site" description="Electron transfer via tryptophanyl radical" evidence="5">
    <location>
        <position position="364"/>
    </location>
</feature>
<dbReference type="PRINTS" id="PR00147">
    <property type="entry name" value="DNAPHOTLYASE"/>
</dbReference>
<evidence type="ECO:0000256" key="2">
    <source>
        <dbReference type="ARBA" id="ARBA00022827"/>
    </source>
</evidence>
<accession>W7IQG2</accession>
<dbReference type="SUPFAM" id="SSF48173">
    <property type="entry name" value="Cryptochrome/photolyase FAD-binding domain"/>
    <property type="match status" value="1"/>
</dbReference>
<evidence type="ECO:0000313" key="8">
    <source>
        <dbReference type="EMBL" id="EWC58771.1"/>
    </source>
</evidence>
<dbReference type="GO" id="GO:0006950">
    <property type="term" value="P:response to stress"/>
    <property type="evidence" value="ECO:0007669"/>
    <property type="project" value="UniProtKB-ARBA"/>
</dbReference>
<comment type="similarity">
    <text evidence="6">Belongs to the DNA photolyase family.</text>
</comment>
<comment type="cofactor">
    <cofactor evidence="4">
        <name>FAD</name>
        <dbReference type="ChEBI" id="CHEBI:57692"/>
    </cofactor>
    <text evidence="4">Binds 1 FAD per subunit.</text>
</comment>
<name>W7IQG2_9PSEU</name>
<dbReference type="PANTHER" id="PTHR11455">
    <property type="entry name" value="CRYPTOCHROME"/>
    <property type="match status" value="1"/>
</dbReference>
<feature type="binding site" evidence="4">
    <location>
        <begin position="225"/>
        <end position="229"/>
    </location>
    <ligand>
        <name>FAD</name>
        <dbReference type="ChEBI" id="CHEBI:57692"/>
    </ligand>
</feature>
<dbReference type="PATRIC" id="fig|909613.9.peg.5949"/>
<protein>
    <submittedName>
        <fullName evidence="8">Deoxyribodipyrimidine photolyase</fullName>
        <ecNumber evidence="8">4.1.99.3</ecNumber>
    </submittedName>
</protein>
<dbReference type="PROSITE" id="PS51645">
    <property type="entry name" value="PHR_CRY_ALPHA_BETA"/>
    <property type="match status" value="1"/>
</dbReference>
<dbReference type="InterPro" id="IPR014729">
    <property type="entry name" value="Rossmann-like_a/b/a_fold"/>
</dbReference>
<dbReference type="STRING" id="909613.UO65_5948"/>